<keyword evidence="6" id="KW-0106">Calcium</keyword>
<keyword evidence="2" id="KW-0479">Metal-binding</keyword>
<proteinExistence type="predicted"/>
<dbReference type="Pfam" id="PF13499">
    <property type="entry name" value="EF-hand_7"/>
    <property type="match status" value="1"/>
</dbReference>
<dbReference type="SUPFAM" id="SSF47473">
    <property type="entry name" value="EF-hand"/>
    <property type="match status" value="2"/>
</dbReference>
<comment type="subunit">
    <text evidence="10">Interacts with PCSK6 (immature form including the propeptide); probably involved in the maturation and the secretion of PCSK6.</text>
</comment>
<evidence type="ECO:0000256" key="1">
    <source>
        <dbReference type="ARBA" id="ARBA00004319"/>
    </source>
</evidence>
<keyword evidence="3 12" id="KW-0732">Signal</keyword>
<organism evidence="14 15">
    <name type="scientific">Calicophoron daubneyi</name>
    <name type="common">Rumen fluke</name>
    <name type="synonym">Paramphistomum daubneyi</name>
    <dbReference type="NCBI Taxonomy" id="300641"/>
    <lineage>
        <taxon>Eukaryota</taxon>
        <taxon>Metazoa</taxon>
        <taxon>Spiralia</taxon>
        <taxon>Lophotrochozoa</taxon>
        <taxon>Platyhelminthes</taxon>
        <taxon>Trematoda</taxon>
        <taxon>Digenea</taxon>
        <taxon>Plagiorchiida</taxon>
        <taxon>Pronocephalata</taxon>
        <taxon>Paramphistomoidea</taxon>
        <taxon>Paramphistomidae</taxon>
        <taxon>Calicophoron</taxon>
    </lineage>
</organism>
<feature type="signal peptide" evidence="12">
    <location>
        <begin position="1"/>
        <end position="22"/>
    </location>
</feature>
<dbReference type="FunFam" id="1.10.238.10:FF:000104">
    <property type="entry name" value="calumenin isoform X1"/>
    <property type="match status" value="1"/>
</dbReference>
<dbReference type="SMART" id="SM00054">
    <property type="entry name" value="EFh"/>
    <property type="match status" value="4"/>
</dbReference>
<comment type="function">
    <text evidence="9">Probable molecular chaperone assisting protein biosynthesis and transport in the endoplasmic reticulum. Required for the proper biosynthesis and transport of pulmonary surfactant-associated protein A/SP-A, pulmonary surfactant-associated protein D/SP-D and the lipid transporter ABCA3. By regulating both the proper expression and the degradation through the endoplasmic reticulum-associated protein degradation pathway of these proteins plays a crucial role in pulmonary surfactant homeostasis. Has an anti-fibrotic activity by negatively regulating the secretion of type I and type III collagens. This calcium-binding protein also transiently associates with immature PCSK6 and regulates its secretion.</text>
</comment>
<evidence type="ECO:0000313" key="14">
    <source>
        <dbReference type="EMBL" id="CAL5137307.1"/>
    </source>
</evidence>
<evidence type="ECO:0000256" key="10">
    <source>
        <dbReference type="ARBA" id="ARBA00063143"/>
    </source>
</evidence>
<keyword evidence="4" id="KW-0677">Repeat</keyword>
<evidence type="ECO:0000256" key="4">
    <source>
        <dbReference type="ARBA" id="ARBA00022737"/>
    </source>
</evidence>
<comment type="subcellular location">
    <subcellularLocation>
        <location evidence="1">Endoplasmic reticulum lumen</location>
    </subcellularLocation>
</comment>
<feature type="domain" description="EF-hand" evidence="13">
    <location>
        <begin position="267"/>
        <end position="302"/>
    </location>
</feature>
<feature type="domain" description="EF-hand" evidence="13">
    <location>
        <begin position="72"/>
        <end position="107"/>
    </location>
</feature>
<sequence>MARACSSVFVVCLFWFCCSSLAITNSEHKSRVVNEELSKAPHDVHGEHNPQYDRDAFLGEDAKRFEDMTPEEGRNQLGQIVDKIDTNHDGFISSEELRDWLKKVNQRTMSGDIRETWKQHNLKDDESLTWEHYKEVAIGPDGDYEDDDEETRNSSFARDERRWKVADENGDGVLSKDEALAFFHPEPFEKMHDVIVENTVEELDRNKDGFVDLEEFVHDLWSPESGEEPSWVQSERDDFKNIRDLNKDGKLDKDEVKRWIFPDSYDHVETEVKHLFSECDADRDGLLTKKEVLDKYDLFVGSPVTNFGEVLSNHDEL</sequence>
<dbReference type="GO" id="GO:0005509">
    <property type="term" value="F:calcium ion binding"/>
    <property type="evidence" value="ECO:0007669"/>
    <property type="project" value="InterPro"/>
</dbReference>
<evidence type="ECO:0000256" key="7">
    <source>
        <dbReference type="ARBA" id="ARBA00023180"/>
    </source>
</evidence>
<evidence type="ECO:0000259" key="13">
    <source>
        <dbReference type="PROSITE" id="PS50222"/>
    </source>
</evidence>
<dbReference type="InterPro" id="IPR002048">
    <property type="entry name" value="EF_hand_dom"/>
</dbReference>
<dbReference type="PANTHER" id="PTHR10827:SF52">
    <property type="entry name" value="IP16409P"/>
    <property type="match status" value="1"/>
</dbReference>
<keyword evidence="7" id="KW-0325">Glycoprotein</keyword>
<accession>A0AAV2TIK7</accession>
<dbReference type="PROSITE" id="PS50222">
    <property type="entry name" value="EF_HAND_2"/>
    <property type="match status" value="3"/>
</dbReference>
<evidence type="ECO:0000256" key="5">
    <source>
        <dbReference type="ARBA" id="ARBA00022824"/>
    </source>
</evidence>
<dbReference type="EMBL" id="CAXLJL010000379">
    <property type="protein sequence ID" value="CAL5137307.1"/>
    <property type="molecule type" value="Genomic_DNA"/>
</dbReference>
<evidence type="ECO:0000256" key="9">
    <source>
        <dbReference type="ARBA" id="ARBA00056975"/>
    </source>
</evidence>
<dbReference type="Gene3D" id="1.10.238.10">
    <property type="entry name" value="EF-hand"/>
    <property type="match status" value="2"/>
</dbReference>
<dbReference type="GO" id="GO:0015031">
    <property type="term" value="P:protein transport"/>
    <property type="evidence" value="ECO:0007669"/>
    <property type="project" value="UniProtKB-ARBA"/>
</dbReference>
<dbReference type="GO" id="GO:0005788">
    <property type="term" value="C:endoplasmic reticulum lumen"/>
    <property type="evidence" value="ECO:0007669"/>
    <property type="project" value="UniProtKB-SubCell"/>
</dbReference>
<keyword evidence="8" id="KW-0143">Chaperone</keyword>
<dbReference type="Proteomes" id="UP001497525">
    <property type="component" value="Unassembled WGS sequence"/>
</dbReference>
<keyword evidence="5" id="KW-0256">Endoplasmic reticulum</keyword>
<gene>
    <name evidence="14" type="ORF">CDAUBV1_LOCUS11634</name>
</gene>
<dbReference type="PANTHER" id="PTHR10827">
    <property type="entry name" value="RETICULOCALBIN"/>
    <property type="match status" value="1"/>
</dbReference>
<evidence type="ECO:0000256" key="6">
    <source>
        <dbReference type="ARBA" id="ARBA00022837"/>
    </source>
</evidence>
<dbReference type="AlphaFoldDB" id="A0AAV2TIK7"/>
<dbReference type="InterPro" id="IPR011992">
    <property type="entry name" value="EF-hand-dom_pair"/>
</dbReference>
<comment type="caution">
    <text evidence="14">The sequence shown here is derived from an EMBL/GenBank/DDBJ whole genome shotgun (WGS) entry which is preliminary data.</text>
</comment>
<protein>
    <recommendedName>
        <fullName evidence="11">Reticulocalbin-3</fullName>
    </recommendedName>
</protein>
<evidence type="ECO:0000256" key="8">
    <source>
        <dbReference type="ARBA" id="ARBA00023186"/>
    </source>
</evidence>
<dbReference type="Pfam" id="PF13202">
    <property type="entry name" value="EF-hand_5"/>
    <property type="match status" value="2"/>
</dbReference>
<feature type="chain" id="PRO_5043618195" description="Reticulocalbin-3" evidence="12">
    <location>
        <begin position="23"/>
        <end position="317"/>
    </location>
</feature>
<evidence type="ECO:0000256" key="12">
    <source>
        <dbReference type="SAM" id="SignalP"/>
    </source>
</evidence>
<evidence type="ECO:0000256" key="11">
    <source>
        <dbReference type="ARBA" id="ARBA00072696"/>
    </source>
</evidence>
<name>A0AAV2TIK7_CALDB</name>
<feature type="domain" description="EF-hand" evidence="13">
    <location>
        <begin position="154"/>
        <end position="189"/>
    </location>
</feature>
<evidence type="ECO:0000256" key="2">
    <source>
        <dbReference type="ARBA" id="ARBA00022723"/>
    </source>
</evidence>
<dbReference type="InterPro" id="IPR018247">
    <property type="entry name" value="EF_Hand_1_Ca_BS"/>
</dbReference>
<evidence type="ECO:0000313" key="15">
    <source>
        <dbReference type="Proteomes" id="UP001497525"/>
    </source>
</evidence>
<evidence type="ECO:0000256" key="3">
    <source>
        <dbReference type="ARBA" id="ARBA00022729"/>
    </source>
</evidence>
<dbReference type="CDD" id="cd16226">
    <property type="entry name" value="EFh_CREC_Calumenin_like"/>
    <property type="match status" value="1"/>
</dbReference>
<dbReference type="PROSITE" id="PS00018">
    <property type="entry name" value="EF_HAND_1"/>
    <property type="match status" value="4"/>
</dbReference>
<reference evidence="14" key="1">
    <citation type="submission" date="2024-06" db="EMBL/GenBank/DDBJ databases">
        <authorList>
            <person name="Liu X."/>
            <person name="Lenzi L."/>
            <person name="Haldenby T S."/>
            <person name="Uol C."/>
        </authorList>
    </citation>
    <scope>NUCLEOTIDE SEQUENCE</scope>
</reference>